<evidence type="ECO:0000256" key="8">
    <source>
        <dbReference type="ARBA" id="ARBA00022833"/>
    </source>
</evidence>
<dbReference type="InterPro" id="IPR020629">
    <property type="entry name" value="FPG_Glyclase"/>
</dbReference>
<comment type="similarity">
    <text evidence="2 15">Belongs to the FPG family.</text>
</comment>
<reference evidence="18 19" key="1">
    <citation type="journal article" date="2013" name="J. Biotechnol.">
        <title>Genome sequence of Corynebacterium pseudotuberculosis biovar equi strain 258 and prediction of antigenic targets to improve biotechnological vaccine production.</title>
        <authorList>
            <person name="Soares S.C."/>
            <person name="Trost E."/>
            <person name="Ramos R.T."/>
            <person name="Carneiro A.R."/>
            <person name="Santos A.R."/>
            <person name="Pinto A.C."/>
            <person name="Barbosa E."/>
            <person name="Aburjaile F."/>
            <person name="Ali A."/>
            <person name="Diniz C.A."/>
            <person name="Hassan S.S."/>
            <person name="Fiaux K."/>
            <person name="Guimaraes L.C."/>
            <person name="Bakhtiar S.M."/>
            <person name="Pereira U."/>
            <person name="Almeida S.S."/>
            <person name="Abreu V.A."/>
            <person name="Rocha F.S."/>
            <person name="Dorella F.A."/>
            <person name="Miyoshi A."/>
            <person name="Silva A."/>
            <person name="Azevedo V."/>
            <person name="Tauch A."/>
        </authorList>
    </citation>
    <scope>NUCLEOTIDE SEQUENCE [LARGE SCALE GENOMIC DNA]</scope>
    <source>
        <strain evidence="18 19">258</strain>
    </source>
</reference>
<dbReference type="SMART" id="SM01232">
    <property type="entry name" value="H2TH"/>
    <property type="match status" value="1"/>
</dbReference>
<evidence type="ECO:0000256" key="14">
    <source>
        <dbReference type="ARBA" id="ARBA00044632"/>
    </source>
</evidence>
<evidence type="ECO:0000256" key="5">
    <source>
        <dbReference type="ARBA" id="ARBA00022763"/>
    </source>
</evidence>
<dbReference type="GO" id="GO:0006284">
    <property type="term" value="P:base-excision repair"/>
    <property type="evidence" value="ECO:0007669"/>
    <property type="project" value="InterPro"/>
</dbReference>
<dbReference type="SMART" id="SM00898">
    <property type="entry name" value="Fapy_DNA_glyco"/>
    <property type="match status" value="1"/>
</dbReference>
<evidence type="ECO:0000256" key="3">
    <source>
        <dbReference type="ARBA" id="ARBA00011245"/>
    </source>
</evidence>
<accession>A0AAU8PN74</accession>
<keyword evidence="4 15" id="KW-0479">Metal-binding</keyword>
<feature type="domain" description="Formamidopyrimidine-DNA glycosylase catalytic" evidence="17">
    <location>
        <begin position="2"/>
        <end position="120"/>
    </location>
</feature>
<evidence type="ECO:0000256" key="10">
    <source>
        <dbReference type="ARBA" id="ARBA00023204"/>
    </source>
</evidence>
<evidence type="ECO:0000256" key="2">
    <source>
        <dbReference type="ARBA" id="ARBA00009409"/>
    </source>
</evidence>
<keyword evidence="9 15" id="KW-0238">DNA-binding</keyword>
<dbReference type="Gene3D" id="3.20.190.10">
    <property type="entry name" value="MutM-like, N-terminal"/>
    <property type="match status" value="1"/>
</dbReference>
<keyword evidence="11 15" id="KW-0456">Lyase</keyword>
<evidence type="ECO:0000256" key="15">
    <source>
        <dbReference type="HAMAP-Rule" id="MF_00103"/>
    </source>
</evidence>
<keyword evidence="12 15" id="KW-0511">Multifunctional enzyme</keyword>
<feature type="active site" description="Proton donor; for beta-elimination activity" evidence="15">
    <location>
        <position position="61"/>
    </location>
</feature>
<keyword evidence="5 15" id="KW-0227">DNA damage</keyword>
<dbReference type="NCBIfam" id="NF002211">
    <property type="entry name" value="PRK01103.1"/>
    <property type="match status" value="1"/>
</dbReference>
<evidence type="ECO:0000313" key="19">
    <source>
        <dbReference type="Proteomes" id="UP000006465"/>
    </source>
</evidence>
<dbReference type="SUPFAM" id="SSF46946">
    <property type="entry name" value="S13-like H2TH domain"/>
    <property type="match status" value="1"/>
</dbReference>
<protein>
    <recommendedName>
        <fullName evidence="15">Formamidopyrimidine-DNA glycosylase</fullName>
        <shortName evidence="15">Fapy-DNA glycosylase</shortName>
        <ecNumber evidence="15">3.2.2.23</ecNumber>
    </recommendedName>
    <alternativeName>
        <fullName evidence="15">DNA-(apurinic or apyrimidinic site) lyase MutM</fullName>
        <shortName evidence="15">AP lyase MutM</shortName>
        <ecNumber evidence="15">4.2.99.18</ecNumber>
    </alternativeName>
</protein>
<dbReference type="Pfam" id="PF01149">
    <property type="entry name" value="Fapy_DNA_glyco"/>
    <property type="match status" value="1"/>
</dbReference>
<feature type="binding site" evidence="15">
    <location>
        <position position="95"/>
    </location>
    <ligand>
        <name>DNA</name>
        <dbReference type="ChEBI" id="CHEBI:16991"/>
    </ligand>
</feature>
<dbReference type="InterPro" id="IPR012319">
    <property type="entry name" value="FPG_cat"/>
</dbReference>
<dbReference type="Pfam" id="PF06831">
    <property type="entry name" value="H2TH"/>
    <property type="match status" value="1"/>
</dbReference>
<dbReference type="NCBIfam" id="TIGR00577">
    <property type="entry name" value="fpg"/>
    <property type="match status" value="1"/>
</dbReference>
<proteinExistence type="inferred from homology"/>
<dbReference type="EMBL" id="CP003540">
    <property type="protein sequence ID" value="AFK16982.1"/>
    <property type="molecule type" value="Genomic_DNA"/>
</dbReference>
<evidence type="ECO:0000256" key="11">
    <source>
        <dbReference type="ARBA" id="ARBA00023239"/>
    </source>
</evidence>
<keyword evidence="8 15" id="KW-0862">Zinc</keyword>
<dbReference type="GO" id="GO:0003690">
    <property type="term" value="F:double-stranded DNA binding"/>
    <property type="evidence" value="ECO:0007669"/>
    <property type="project" value="UniProtKB-ARBA"/>
</dbReference>
<feature type="domain" description="FPG-type" evidence="16">
    <location>
        <begin position="249"/>
        <end position="283"/>
    </location>
</feature>
<dbReference type="FunFam" id="1.10.8.50:FF:000003">
    <property type="entry name" value="Formamidopyrimidine-DNA glycosylase"/>
    <property type="match status" value="1"/>
</dbReference>
<dbReference type="Pfam" id="PF06827">
    <property type="entry name" value="zf-FPG_IleRS"/>
    <property type="match status" value="1"/>
</dbReference>
<dbReference type="EC" id="4.2.99.18" evidence="15"/>
<keyword evidence="6 15" id="KW-0863">Zinc-finger</keyword>
<evidence type="ECO:0000259" key="17">
    <source>
        <dbReference type="PROSITE" id="PS51068"/>
    </source>
</evidence>
<sequence>MPELPEVEVVRRGLERHAVGRALTSVAVSHSRAARYVVGGPQELEARLRGRVLSSVHRRGKFLWFVLDDSCALMVHLGMSGQMLIKQADASLHPHTRIRCSLSSGSEQSELWFVDQRTFGYWRIAELVYSHNRLAPKPMAHIAADLLEPAQDLMATARLIKTKHLEIKRLLLNQEIVAGIGNIYADEMLWSAQIHPRQKAHRLSLRAIHSLLNEGQRVMHNALLQGGTSFDSLYVNVNGESGYFDVSLQAYGQEGMPCTRCGTALVREKFSNRSSHFCPRCQRLQ</sequence>
<dbReference type="InterPro" id="IPR010663">
    <property type="entry name" value="Znf_FPG/IleRS"/>
</dbReference>
<dbReference type="InterPro" id="IPR010979">
    <property type="entry name" value="Ribosomal_uS13-like_H2TH"/>
</dbReference>
<dbReference type="GO" id="GO:0140078">
    <property type="term" value="F:class I DNA-(apurinic or apyrimidinic site) endonuclease activity"/>
    <property type="evidence" value="ECO:0007669"/>
    <property type="project" value="UniProtKB-EC"/>
</dbReference>
<dbReference type="AlphaFoldDB" id="A0AAU8PN74"/>
<dbReference type="Proteomes" id="UP000006465">
    <property type="component" value="Chromosome"/>
</dbReference>
<feature type="active site" description="Schiff-base intermediate with DNA" evidence="15">
    <location>
        <position position="2"/>
    </location>
</feature>
<keyword evidence="13 15" id="KW-0326">Glycosidase</keyword>
<dbReference type="HAMAP" id="MF_00103">
    <property type="entry name" value="Fapy_DNA_glycosyl"/>
    <property type="match status" value="1"/>
</dbReference>
<evidence type="ECO:0000259" key="16">
    <source>
        <dbReference type="PROSITE" id="PS51066"/>
    </source>
</evidence>
<evidence type="ECO:0000256" key="13">
    <source>
        <dbReference type="ARBA" id="ARBA00023295"/>
    </source>
</evidence>
<evidence type="ECO:0000256" key="9">
    <source>
        <dbReference type="ARBA" id="ARBA00023125"/>
    </source>
</evidence>
<comment type="catalytic activity">
    <reaction evidence="14 15">
        <text>2'-deoxyribonucleotide-(2'-deoxyribose 5'-phosphate)-2'-deoxyribonucleotide-DNA = a 3'-end 2'-deoxyribonucleotide-(2,3-dehydro-2,3-deoxyribose 5'-phosphate)-DNA + a 5'-end 5'-phospho-2'-deoxyribonucleoside-DNA + H(+)</text>
        <dbReference type="Rhea" id="RHEA:66592"/>
        <dbReference type="Rhea" id="RHEA-COMP:13180"/>
        <dbReference type="Rhea" id="RHEA-COMP:16897"/>
        <dbReference type="Rhea" id="RHEA-COMP:17067"/>
        <dbReference type="ChEBI" id="CHEBI:15378"/>
        <dbReference type="ChEBI" id="CHEBI:136412"/>
        <dbReference type="ChEBI" id="CHEBI:157695"/>
        <dbReference type="ChEBI" id="CHEBI:167181"/>
        <dbReference type="EC" id="4.2.99.18"/>
    </reaction>
</comment>
<keyword evidence="10 15" id="KW-0234">DNA repair</keyword>
<evidence type="ECO:0000256" key="6">
    <source>
        <dbReference type="ARBA" id="ARBA00022771"/>
    </source>
</evidence>
<dbReference type="PROSITE" id="PS51066">
    <property type="entry name" value="ZF_FPG_2"/>
    <property type="match status" value="1"/>
</dbReference>
<feature type="active site" description="Proton donor" evidence="15">
    <location>
        <position position="3"/>
    </location>
</feature>
<dbReference type="PANTHER" id="PTHR22993:SF9">
    <property type="entry name" value="FORMAMIDOPYRIMIDINE-DNA GLYCOSYLASE"/>
    <property type="match status" value="1"/>
</dbReference>
<evidence type="ECO:0000256" key="4">
    <source>
        <dbReference type="ARBA" id="ARBA00022723"/>
    </source>
</evidence>
<dbReference type="InterPro" id="IPR000214">
    <property type="entry name" value="Znf_DNA_glyclase/AP_lyase"/>
</dbReference>
<dbReference type="GO" id="GO:0008270">
    <property type="term" value="F:zinc ion binding"/>
    <property type="evidence" value="ECO:0007669"/>
    <property type="project" value="UniProtKB-UniRule"/>
</dbReference>
<dbReference type="SUPFAM" id="SSF57716">
    <property type="entry name" value="Glucocorticoid receptor-like (DNA-binding domain)"/>
    <property type="match status" value="1"/>
</dbReference>
<evidence type="ECO:0000313" key="18">
    <source>
        <dbReference type="EMBL" id="AFK16982.1"/>
    </source>
</evidence>
<dbReference type="CDD" id="cd08966">
    <property type="entry name" value="EcFpg-like_N"/>
    <property type="match status" value="1"/>
</dbReference>
<dbReference type="GO" id="GO:0034039">
    <property type="term" value="F:8-oxo-7,8-dihydroguanine DNA N-glycosylase activity"/>
    <property type="evidence" value="ECO:0007669"/>
    <property type="project" value="TreeGrafter"/>
</dbReference>
<dbReference type="GO" id="GO:0003684">
    <property type="term" value="F:damaged DNA binding"/>
    <property type="evidence" value="ECO:0007669"/>
    <property type="project" value="InterPro"/>
</dbReference>
<comment type="subunit">
    <text evidence="3 15">Monomer.</text>
</comment>
<dbReference type="InterPro" id="IPR035937">
    <property type="entry name" value="FPG_N"/>
</dbReference>
<dbReference type="InterPro" id="IPR015887">
    <property type="entry name" value="DNA_glyclase_Znf_dom_DNA_BS"/>
</dbReference>
<evidence type="ECO:0000256" key="1">
    <source>
        <dbReference type="ARBA" id="ARBA00001668"/>
    </source>
</evidence>
<dbReference type="RefSeq" id="WP_014523435.1">
    <property type="nucleotide sequence ID" value="NC_017945.3"/>
</dbReference>
<dbReference type="PANTHER" id="PTHR22993">
    <property type="entry name" value="FORMAMIDOPYRIMIDINE-DNA GLYCOSYLASE"/>
    <property type="match status" value="1"/>
</dbReference>
<dbReference type="KEGG" id="coe:CP258_06915"/>
<feature type="active site" description="Proton donor; for delta-elimination activity" evidence="15">
    <location>
        <position position="273"/>
    </location>
</feature>
<dbReference type="GO" id="GO:0006979">
    <property type="term" value="P:response to oxidative stress"/>
    <property type="evidence" value="ECO:0007669"/>
    <property type="project" value="UniProtKB-ARBA"/>
</dbReference>
<evidence type="ECO:0000256" key="7">
    <source>
        <dbReference type="ARBA" id="ARBA00022801"/>
    </source>
</evidence>
<name>A0AAU8PN74_CORPS</name>
<comment type="catalytic activity">
    <reaction evidence="1 15">
        <text>Hydrolysis of DNA containing ring-opened 7-methylguanine residues, releasing 2,6-diamino-4-hydroxy-5-(N-methyl)formamidopyrimidine.</text>
        <dbReference type="EC" id="3.2.2.23"/>
    </reaction>
</comment>
<dbReference type="Gene3D" id="1.10.8.50">
    <property type="match status" value="1"/>
</dbReference>
<comment type="function">
    <text evidence="15">Involved in base excision repair of DNA damaged by oxidation or by mutagenic agents. Acts as DNA glycosylase that recognizes and removes damaged bases. Has a preference for oxidized purines, such as 7,8-dihydro-8-oxoguanine (8-oxoG). Has AP (apurinic/apyrimidinic) lyase activity and introduces nicks in the DNA strand. Cleaves the DNA backbone by beta-delta elimination to generate a single-strand break at the site of the removed base with both 3'- and 5'-phosphates.</text>
</comment>
<gene>
    <name evidence="15 18" type="primary">mutM</name>
    <name evidence="15" type="synonym">fpg</name>
    <name evidence="18" type="ORF">CP258_06915</name>
</gene>
<dbReference type="PROSITE" id="PS51068">
    <property type="entry name" value="FPG_CAT"/>
    <property type="match status" value="1"/>
</dbReference>
<dbReference type="SUPFAM" id="SSF81624">
    <property type="entry name" value="N-terminal domain of MutM-like DNA repair proteins"/>
    <property type="match status" value="1"/>
</dbReference>
<dbReference type="InterPro" id="IPR015886">
    <property type="entry name" value="H2TH_FPG"/>
</dbReference>
<feature type="binding site" evidence="15">
    <location>
        <position position="163"/>
    </location>
    <ligand>
        <name>DNA</name>
        <dbReference type="ChEBI" id="CHEBI:16991"/>
    </ligand>
</feature>
<keyword evidence="7 15" id="KW-0378">Hydrolase</keyword>
<comment type="cofactor">
    <cofactor evidence="15">
        <name>Zn(2+)</name>
        <dbReference type="ChEBI" id="CHEBI:29105"/>
    </cofactor>
    <text evidence="15">Binds 1 zinc ion per subunit.</text>
</comment>
<dbReference type="EC" id="3.2.2.23" evidence="15"/>
<organism evidence="18 19">
    <name type="scientific">Corynebacterium pseudotuberculosis 258</name>
    <dbReference type="NCBI Taxonomy" id="1168865"/>
    <lineage>
        <taxon>Bacteria</taxon>
        <taxon>Bacillati</taxon>
        <taxon>Actinomycetota</taxon>
        <taxon>Actinomycetes</taxon>
        <taxon>Mycobacteriales</taxon>
        <taxon>Corynebacteriaceae</taxon>
        <taxon>Corynebacterium</taxon>
    </lineage>
</organism>
<feature type="binding site" evidence="15">
    <location>
        <position position="117"/>
    </location>
    <ligand>
        <name>DNA</name>
        <dbReference type="ChEBI" id="CHEBI:16991"/>
    </ligand>
</feature>
<dbReference type="PROSITE" id="PS01242">
    <property type="entry name" value="ZF_FPG_1"/>
    <property type="match status" value="1"/>
</dbReference>
<evidence type="ECO:0000256" key="12">
    <source>
        <dbReference type="ARBA" id="ARBA00023268"/>
    </source>
</evidence>